<dbReference type="GeneID" id="43368293"/>
<dbReference type="EMBL" id="CP034345">
    <property type="protein sequence ID" value="QGX93667.1"/>
    <property type="molecule type" value="Genomic_DNA"/>
</dbReference>
<evidence type="ECO:0000313" key="3">
    <source>
        <dbReference type="EMBL" id="QGX93667.1"/>
    </source>
</evidence>
<sequence length="529" mass="55650">MSSIGRDGRAAVTALVVLFVMSAVVATPAAAATYSENQEPELVTSVQGSNVLTPGETTTLQIGVQNRGTAVTNSQGETSKLADAFRTAGVTPGAAMATTASVESGSAPVTLRTGEQPVGTISPDGTRQASLELEVAEDASPGTYRLPVTLDFQYVRAVSVDDDDTYVTRRDQTTRTYVTVRIEPAVRLGVESLDGESLNAKEDGRVVATVRNEGSETASDAELVLGESDQLTPRTNGLSLGTLEPGETGTASFRVGVADTGSTDTYTVPFRLRYEDSNGVVRESQVRTGEVTIRDAPSFDLSATTTDLYVDSTGAVALSVTNTGDRPVPNARAVLRPSEPFSPLSTDASLGTLDPGETATARFKLEVADRAIPQEYPLAFTVVYDDTYQDPVESDPLTIPVEVGPEMTFETSGSPTVAAGSTETVEVTVTNTGDGTMHDAVARINANTPFETDDDTAYIGELAPGESRTVTFTVSVDDAATSKAYSLDTTIKYDNSFDRTVVTNVEPTAVEVTDRQGGLLASILRFLGL</sequence>
<gene>
    <name evidence="3" type="ORF">EI982_02085</name>
</gene>
<feature type="domain" description="CARDB" evidence="2">
    <location>
        <begin position="410"/>
        <end position="501"/>
    </location>
</feature>
<dbReference type="RefSeq" id="WP_157687908.1">
    <property type="nucleotide sequence ID" value="NZ_CP034345.1"/>
</dbReference>
<reference evidence="3 4" key="1">
    <citation type="submission" date="2018-12" db="EMBL/GenBank/DDBJ databases">
        <title>Complete genome sequence of Haloplanus rallus MBLA0036.</title>
        <authorList>
            <person name="Nam Y.-d."/>
            <person name="Kang J."/>
            <person name="Chung W.-H."/>
            <person name="Park Y.S."/>
        </authorList>
    </citation>
    <scope>NUCLEOTIDE SEQUENCE [LARGE SCALE GENOMIC DNA]</scope>
    <source>
        <strain evidence="3 4">MBLA0036</strain>
    </source>
</reference>
<dbReference type="AlphaFoldDB" id="A0A6B9F5J5"/>
<accession>A0A6B9F5J5</accession>
<evidence type="ECO:0000313" key="4">
    <source>
        <dbReference type="Proteomes" id="UP000428325"/>
    </source>
</evidence>
<evidence type="ECO:0000256" key="1">
    <source>
        <dbReference type="SAM" id="MobiDB-lite"/>
    </source>
</evidence>
<dbReference type="InterPro" id="IPR008972">
    <property type="entry name" value="Cupredoxin"/>
</dbReference>
<name>A0A6B9F5J5_9EURY</name>
<proteinExistence type="predicted"/>
<protein>
    <recommendedName>
        <fullName evidence="2">CARDB domain-containing protein</fullName>
    </recommendedName>
</protein>
<keyword evidence="4" id="KW-1185">Reference proteome</keyword>
<dbReference type="Gene3D" id="2.60.40.10">
    <property type="entry name" value="Immunoglobulins"/>
    <property type="match status" value="2"/>
</dbReference>
<dbReference type="PANTHER" id="PTHR35902">
    <property type="entry name" value="S-LAYER DOMAIN-LIKE PROTEIN-RELATED"/>
    <property type="match status" value="1"/>
</dbReference>
<dbReference type="Pfam" id="PF07705">
    <property type="entry name" value="CARDB"/>
    <property type="match status" value="2"/>
</dbReference>
<feature type="domain" description="CARDB" evidence="2">
    <location>
        <begin position="189"/>
        <end position="268"/>
    </location>
</feature>
<dbReference type="KEGG" id="hra:EI982_02085"/>
<evidence type="ECO:0000259" key="2">
    <source>
        <dbReference type="Pfam" id="PF07705"/>
    </source>
</evidence>
<dbReference type="PANTHER" id="PTHR35902:SF3">
    <property type="entry name" value="NPCBM-ASSOCIATED, NEW3 DOMAIN OF ALPHA-GALACTOSIDASE"/>
    <property type="match status" value="1"/>
</dbReference>
<organism evidence="3 4">
    <name type="scientific">Haloplanus rallus</name>
    <dbReference type="NCBI Taxonomy" id="1816183"/>
    <lineage>
        <taxon>Archaea</taxon>
        <taxon>Methanobacteriati</taxon>
        <taxon>Methanobacteriota</taxon>
        <taxon>Stenosarchaea group</taxon>
        <taxon>Halobacteria</taxon>
        <taxon>Halobacteriales</taxon>
        <taxon>Haloferacaceae</taxon>
        <taxon>Haloplanus</taxon>
    </lineage>
</organism>
<dbReference type="InterPro" id="IPR013783">
    <property type="entry name" value="Ig-like_fold"/>
</dbReference>
<dbReference type="Proteomes" id="UP000428325">
    <property type="component" value="Chromosome"/>
</dbReference>
<feature type="region of interest" description="Disordered" evidence="1">
    <location>
        <begin position="99"/>
        <end position="125"/>
    </location>
</feature>
<dbReference type="OrthoDB" id="56770at2157"/>
<dbReference type="SUPFAM" id="SSF49503">
    <property type="entry name" value="Cupredoxins"/>
    <property type="match status" value="1"/>
</dbReference>
<dbReference type="InterPro" id="IPR011635">
    <property type="entry name" value="CARDB"/>
</dbReference>